<feature type="transmembrane region" description="Helical" evidence="11">
    <location>
        <begin position="235"/>
        <end position="259"/>
    </location>
</feature>
<evidence type="ECO:0000256" key="3">
    <source>
        <dbReference type="ARBA" id="ARBA00022692"/>
    </source>
</evidence>
<feature type="transmembrane region" description="Helical" evidence="11">
    <location>
        <begin position="112"/>
        <end position="133"/>
    </location>
</feature>
<feature type="transmembrane region" description="Helical" evidence="11">
    <location>
        <begin position="161"/>
        <end position="186"/>
    </location>
</feature>
<dbReference type="PRINTS" id="PR00762">
    <property type="entry name" value="CLCHANNEL"/>
</dbReference>
<dbReference type="RefSeq" id="WP_019386742.1">
    <property type="nucleotide sequence ID" value="NZ_ALIH01000003.1"/>
</dbReference>
<keyword evidence="7" id="KW-0869">Chloride channel</keyword>
<dbReference type="Gene3D" id="3.10.580.10">
    <property type="entry name" value="CBS-domain"/>
    <property type="match status" value="1"/>
</dbReference>
<comment type="subcellular location">
    <subcellularLocation>
        <location evidence="1">Membrane</location>
        <topology evidence="1">Multi-pass membrane protein</topology>
    </subcellularLocation>
</comment>
<feature type="transmembrane region" description="Helical" evidence="11">
    <location>
        <begin position="346"/>
        <end position="367"/>
    </location>
</feature>
<dbReference type="InterPro" id="IPR001807">
    <property type="entry name" value="ClC"/>
</dbReference>
<dbReference type="eggNOG" id="COG0038">
    <property type="taxonomic scope" value="Bacteria"/>
</dbReference>
<evidence type="ECO:0000256" key="11">
    <source>
        <dbReference type="SAM" id="Phobius"/>
    </source>
</evidence>
<feature type="transmembrane region" description="Helical" evidence="11">
    <location>
        <begin position="25"/>
        <end position="43"/>
    </location>
</feature>
<dbReference type="eggNOG" id="COG0517">
    <property type="taxonomic scope" value="Bacteria"/>
</dbReference>
<reference evidence="13 14" key="1">
    <citation type="submission" date="2016-11" db="EMBL/GenBank/DDBJ databases">
        <authorList>
            <person name="Jaros S."/>
            <person name="Januszkiewicz K."/>
            <person name="Wedrychowicz H."/>
        </authorList>
    </citation>
    <scope>NUCLEOTIDE SEQUENCE [LARGE SCALE GENOMIC DNA]</scope>
    <source>
        <strain evidence="13 14">CGMCC 1.12213</strain>
    </source>
</reference>
<keyword evidence="10" id="KW-0129">CBS domain</keyword>
<keyword evidence="3 11" id="KW-0812">Transmembrane</keyword>
<evidence type="ECO:0000313" key="14">
    <source>
        <dbReference type="Proteomes" id="UP000184396"/>
    </source>
</evidence>
<dbReference type="InterPro" id="IPR014743">
    <property type="entry name" value="Cl-channel_core"/>
</dbReference>
<evidence type="ECO:0000256" key="9">
    <source>
        <dbReference type="ARBA" id="ARBA00023303"/>
    </source>
</evidence>
<feature type="transmembrane region" description="Helical" evidence="11">
    <location>
        <begin position="63"/>
        <end position="82"/>
    </location>
</feature>
<evidence type="ECO:0000256" key="2">
    <source>
        <dbReference type="ARBA" id="ARBA00022448"/>
    </source>
</evidence>
<dbReference type="PANTHER" id="PTHR43427">
    <property type="entry name" value="CHLORIDE CHANNEL PROTEIN CLC-E"/>
    <property type="match status" value="1"/>
</dbReference>
<evidence type="ECO:0000256" key="10">
    <source>
        <dbReference type="PROSITE-ProRule" id="PRU00703"/>
    </source>
</evidence>
<evidence type="ECO:0000259" key="12">
    <source>
        <dbReference type="PROSITE" id="PS51371"/>
    </source>
</evidence>
<dbReference type="CDD" id="cd00400">
    <property type="entry name" value="Voltage_gated_ClC"/>
    <property type="match status" value="1"/>
</dbReference>
<keyword evidence="9" id="KW-0407">Ion channel</keyword>
<dbReference type="InterPro" id="IPR000644">
    <property type="entry name" value="CBS_dom"/>
</dbReference>
<dbReference type="SUPFAM" id="SSF54631">
    <property type="entry name" value="CBS-domain pair"/>
    <property type="match status" value="1"/>
</dbReference>
<dbReference type="PROSITE" id="PS51371">
    <property type="entry name" value="CBS"/>
    <property type="match status" value="1"/>
</dbReference>
<proteinExistence type="predicted"/>
<dbReference type="OrthoDB" id="9812438at2"/>
<gene>
    <name evidence="13" type="ORF">SAMN05216261_1718</name>
</gene>
<dbReference type="Pfam" id="PF00654">
    <property type="entry name" value="Voltage_CLC"/>
    <property type="match status" value="1"/>
</dbReference>
<evidence type="ECO:0000256" key="1">
    <source>
        <dbReference type="ARBA" id="ARBA00004141"/>
    </source>
</evidence>
<feature type="transmembrane region" description="Helical" evidence="11">
    <location>
        <begin position="271"/>
        <end position="291"/>
    </location>
</feature>
<evidence type="ECO:0000256" key="5">
    <source>
        <dbReference type="ARBA" id="ARBA00023065"/>
    </source>
</evidence>
<dbReference type="Proteomes" id="UP000184396">
    <property type="component" value="Unassembled WGS sequence"/>
</dbReference>
<feature type="transmembrane region" description="Helical" evidence="11">
    <location>
        <begin position="193"/>
        <end position="215"/>
    </location>
</feature>
<dbReference type="PANTHER" id="PTHR43427:SF6">
    <property type="entry name" value="CHLORIDE CHANNEL PROTEIN CLC-E"/>
    <property type="match status" value="1"/>
</dbReference>
<protein>
    <submittedName>
        <fullName evidence="13">Chloride channel protein, CIC family</fullName>
    </submittedName>
</protein>
<dbReference type="EMBL" id="FQYK01000003">
    <property type="protein sequence ID" value="SHI76016.1"/>
    <property type="molecule type" value="Genomic_DNA"/>
</dbReference>
<dbReference type="SUPFAM" id="SSF81340">
    <property type="entry name" value="Clc chloride channel"/>
    <property type="match status" value="1"/>
</dbReference>
<dbReference type="GO" id="GO:0005254">
    <property type="term" value="F:chloride channel activity"/>
    <property type="evidence" value="ECO:0007669"/>
    <property type="project" value="UniProtKB-KW"/>
</dbReference>
<keyword evidence="5" id="KW-0406">Ion transport</keyword>
<dbReference type="InterPro" id="IPR046342">
    <property type="entry name" value="CBS_dom_sf"/>
</dbReference>
<dbReference type="Gene3D" id="1.10.3080.10">
    <property type="entry name" value="Clc chloride channel"/>
    <property type="match status" value="1"/>
</dbReference>
<dbReference type="STRING" id="1178825.SAMN05216261_1718"/>
<evidence type="ECO:0000256" key="8">
    <source>
        <dbReference type="ARBA" id="ARBA00023214"/>
    </source>
</evidence>
<evidence type="ECO:0000256" key="6">
    <source>
        <dbReference type="ARBA" id="ARBA00023136"/>
    </source>
</evidence>
<sequence length="595" mass="65599">MPTTFKSLLRKFLIWKYKHISERQFVYILSILVGFLAGIGTVTLKNLTYYIRYFFSLYIFQDYQSTLYFILPIIGLLLVYIIKQTWLKKHIGHGISSTLYAISKLNGIIPRYNIYASLITAPLTAGFGGSVGLQGPAVSVGAALGSNAAQLFHMNTKTRMLLIGCAAAGAMASMFKAPIAAIVFAIEIFSLDIAFTSLVPLLLASVSAVVTSYLFTGTDVLLRFELTDKFEVNDIAFYALLGLVTAFASVYFSKVFFSITNFFKQFESRAVRLLIGGLAIGTMLYFIPPLYGEGYGIMNNLLKGDHLAAIGTTPFDLDLSNIWIVIGLLLGISVFKAIAMTTTFGAGGVGGVFIPTLVMGSALGNAFAKIINNIGLDFHVSESNFTLIGMTGLMAGVLHAPLTAIFLIAEITGGYELFVPLMIVSAISFSITKYYVSHSIYTLKLAERGELMTHDKDKNVLMVLDIDKVIETNFIILKPEMKLGEILKNAVAKSSRNHFPVVNDNHEFLGVIRLDDIRHMMFDSDLYDKVDAASLMHADAGIIDYDKDNMNVIMDKFKSSGAWNLPVTKDGKYFGYISRSKLLTAYRQQLINFTQ</sequence>
<dbReference type="Pfam" id="PF00571">
    <property type="entry name" value="CBS"/>
    <property type="match status" value="1"/>
</dbReference>
<dbReference type="InterPro" id="IPR050368">
    <property type="entry name" value="ClC-type_chloride_channel"/>
</dbReference>
<name>A0A1M6DRY8_9FLAO</name>
<evidence type="ECO:0000313" key="13">
    <source>
        <dbReference type="EMBL" id="SHI76016.1"/>
    </source>
</evidence>
<keyword evidence="4 11" id="KW-1133">Transmembrane helix</keyword>
<feature type="domain" description="CBS" evidence="12">
    <location>
        <begin position="470"/>
        <end position="529"/>
    </location>
</feature>
<keyword evidence="6 11" id="KW-0472">Membrane</keyword>
<dbReference type="GO" id="GO:0034707">
    <property type="term" value="C:chloride channel complex"/>
    <property type="evidence" value="ECO:0007669"/>
    <property type="project" value="UniProtKB-KW"/>
</dbReference>
<feature type="transmembrane region" description="Helical" evidence="11">
    <location>
        <begin position="415"/>
        <end position="436"/>
    </location>
</feature>
<accession>A0A1M6DRY8</accession>
<evidence type="ECO:0000256" key="4">
    <source>
        <dbReference type="ARBA" id="ARBA00022989"/>
    </source>
</evidence>
<feature type="transmembrane region" description="Helical" evidence="11">
    <location>
        <begin position="322"/>
        <end position="339"/>
    </location>
</feature>
<feature type="transmembrane region" description="Helical" evidence="11">
    <location>
        <begin position="387"/>
        <end position="408"/>
    </location>
</feature>
<keyword evidence="14" id="KW-1185">Reference proteome</keyword>
<keyword evidence="2" id="KW-0813">Transport</keyword>
<keyword evidence="8" id="KW-0868">Chloride</keyword>
<organism evidence="13 14">
    <name type="scientific">Algibacter luteus</name>
    <dbReference type="NCBI Taxonomy" id="1178825"/>
    <lineage>
        <taxon>Bacteria</taxon>
        <taxon>Pseudomonadati</taxon>
        <taxon>Bacteroidota</taxon>
        <taxon>Flavobacteriia</taxon>
        <taxon>Flavobacteriales</taxon>
        <taxon>Flavobacteriaceae</taxon>
        <taxon>Algibacter</taxon>
    </lineage>
</organism>
<evidence type="ECO:0000256" key="7">
    <source>
        <dbReference type="ARBA" id="ARBA00023173"/>
    </source>
</evidence>
<dbReference type="AlphaFoldDB" id="A0A1M6DRY8"/>